<dbReference type="Proteomes" id="UP000282386">
    <property type="component" value="Chromosome"/>
</dbReference>
<name>A0A7Z9D5Z1_9MICC</name>
<evidence type="ECO:0000313" key="1">
    <source>
        <dbReference type="EMBL" id="VEI23326.1"/>
    </source>
</evidence>
<protein>
    <submittedName>
        <fullName evidence="1">Uncharacterized protein</fullName>
    </submittedName>
</protein>
<gene>
    <name evidence="1" type="ORF">NCTC10207_01433</name>
</gene>
<dbReference type="RefSeq" id="WP_126500200.1">
    <property type="nucleotide sequence ID" value="NZ_CAURCD010000041.1"/>
</dbReference>
<dbReference type="AlphaFoldDB" id="A0A7Z9D5Z1"/>
<sequence length="188" mass="21917">MEQVDEVWGFIPVIYIKESHILRERVSSLVKAGWQIVNFISSNISDSDSLEAEVIRAIDCPWPLPDEAVWWTLDVVEEIDQWKDLSQGLFVYVSDFDGLILSSPAEADTLYQHIARMQDRYRWERLRDGDEDLKFIYGFECSEKNLPLVREFFRGHVVVVDRFDPEHPELESAEALGPFADEYPHLPE</sequence>
<proteinExistence type="predicted"/>
<evidence type="ECO:0000313" key="2">
    <source>
        <dbReference type="Proteomes" id="UP000282386"/>
    </source>
</evidence>
<organism evidence="1 2">
    <name type="scientific">Rothia aeria</name>
    <dbReference type="NCBI Taxonomy" id="172042"/>
    <lineage>
        <taxon>Bacteria</taxon>
        <taxon>Bacillati</taxon>
        <taxon>Actinomycetota</taxon>
        <taxon>Actinomycetes</taxon>
        <taxon>Micrococcales</taxon>
        <taxon>Micrococcaceae</taxon>
        <taxon>Rothia</taxon>
    </lineage>
</organism>
<reference evidence="1 2" key="1">
    <citation type="submission" date="2018-12" db="EMBL/GenBank/DDBJ databases">
        <authorList>
            <consortium name="Pathogen Informatics"/>
        </authorList>
    </citation>
    <scope>NUCLEOTIDE SEQUENCE [LARGE SCALE GENOMIC DNA]</scope>
    <source>
        <strain evidence="1 2">NCTC10207</strain>
    </source>
</reference>
<dbReference type="EMBL" id="LR134479">
    <property type="protein sequence ID" value="VEI23326.1"/>
    <property type="molecule type" value="Genomic_DNA"/>
</dbReference>
<accession>A0A7Z9D5Z1</accession>